<dbReference type="EMBL" id="BAAAZC010000052">
    <property type="protein sequence ID" value="GAA3993830.1"/>
    <property type="molecule type" value="Genomic_DNA"/>
</dbReference>
<comment type="caution">
    <text evidence="2">The sequence shown here is derived from an EMBL/GenBank/DDBJ whole genome shotgun (WGS) entry which is preliminary data.</text>
</comment>
<proteinExistence type="predicted"/>
<reference evidence="3" key="1">
    <citation type="journal article" date="2019" name="Int. J. Syst. Evol. Microbiol.">
        <title>The Global Catalogue of Microorganisms (GCM) 10K type strain sequencing project: providing services to taxonomists for standard genome sequencing and annotation.</title>
        <authorList>
            <consortium name="The Broad Institute Genomics Platform"/>
            <consortium name="The Broad Institute Genome Sequencing Center for Infectious Disease"/>
            <person name="Wu L."/>
            <person name="Ma J."/>
        </authorList>
    </citation>
    <scope>NUCLEOTIDE SEQUENCE [LARGE SCALE GENOMIC DNA]</scope>
    <source>
        <strain evidence="3">JCM 16601</strain>
    </source>
</reference>
<feature type="chain" id="PRO_5045864351" description="Lipoprotein" evidence="1">
    <location>
        <begin position="25"/>
        <end position="247"/>
    </location>
</feature>
<dbReference type="Proteomes" id="UP001500742">
    <property type="component" value="Unassembled WGS sequence"/>
</dbReference>
<feature type="signal peptide" evidence="1">
    <location>
        <begin position="1"/>
        <end position="24"/>
    </location>
</feature>
<organism evidence="2 3">
    <name type="scientific">Mucilaginibacter dorajii</name>
    <dbReference type="NCBI Taxonomy" id="692994"/>
    <lineage>
        <taxon>Bacteria</taxon>
        <taxon>Pseudomonadati</taxon>
        <taxon>Bacteroidota</taxon>
        <taxon>Sphingobacteriia</taxon>
        <taxon>Sphingobacteriales</taxon>
        <taxon>Sphingobacteriaceae</taxon>
        <taxon>Mucilaginibacter</taxon>
    </lineage>
</organism>
<evidence type="ECO:0008006" key="4">
    <source>
        <dbReference type="Google" id="ProtNLM"/>
    </source>
</evidence>
<dbReference type="PROSITE" id="PS51257">
    <property type="entry name" value="PROKAR_LIPOPROTEIN"/>
    <property type="match status" value="1"/>
</dbReference>
<gene>
    <name evidence="2" type="ORF">GCM10022210_54930</name>
</gene>
<evidence type="ECO:0000256" key="1">
    <source>
        <dbReference type="SAM" id="SignalP"/>
    </source>
</evidence>
<protein>
    <recommendedName>
        <fullName evidence="4">Lipoprotein</fullName>
    </recommendedName>
</protein>
<evidence type="ECO:0000313" key="2">
    <source>
        <dbReference type="EMBL" id="GAA3993830.1"/>
    </source>
</evidence>
<accession>A0ABP7R7S5</accession>
<keyword evidence="3" id="KW-1185">Reference proteome</keyword>
<sequence length="247" mass="27949">MKIFTLSKMKKVLVSVVLFSPAFFSITSCENKKSVFQVTEDTSLLDDSNYVYKNISTTKNLNFVDRKSKIDSSIFIKYSDSTCKKPLKLFSKNQCALLLAPFLPVGYGVDYAVDEMWGHFVSKQNKIGSLQPIIVSVGAVHDYFALRLIILNKNGKAISYIDLDDPTYFPQDHNSYTDYQTESYSVLDKNEIISYRVSKFRYANKGPVGELVVDSVVFKSVIDAKGKISTKQIAKNRYTKKSKSVNK</sequence>
<keyword evidence="1" id="KW-0732">Signal</keyword>
<name>A0ABP7R7S5_9SPHI</name>
<evidence type="ECO:0000313" key="3">
    <source>
        <dbReference type="Proteomes" id="UP001500742"/>
    </source>
</evidence>